<organism evidence="3 4">
    <name type="scientific">Pseudobutyrivibrio xylanivorans</name>
    <dbReference type="NCBI Taxonomy" id="185007"/>
    <lineage>
        <taxon>Bacteria</taxon>
        <taxon>Bacillati</taxon>
        <taxon>Bacillota</taxon>
        <taxon>Clostridia</taxon>
        <taxon>Lachnospirales</taxon>
        <taxon>Lachnospiraceae</taxon>
        <taxon>Pseudobutyrivibrio</taxon>
    </lineage>
</organism>
<keyword evidence="2 3" id="KW-0548">Nucleotidyltransferase</keyword>
<dbReference type="InterPro" id="IPR029044">
    <property type="entry name" value="Nucleotide-diphossugar_trans"/>
</dbReference>
<evidence type="ECO:0000313" key="4">
    <source>
        <dbReference type="Proteomes" id="UP000199428"/>
    </source>
</evidence>
<dbReference type="GO" id="GO:0070567">
    <property type="term" value="F:cytidylyltransferase activity"/>
    <property type="evidence" value="ECO:0007669"/>
    <property type="project" value="InterPro"/>
</dbReference>
<dbReference type="InterPro" id="IPR034683">
    <property type="entry name" value="IspD/TarI"/>
</dbReference>
<gene>
    <name evidence="3" type="ORF">SAMN02910350_00057</name>
</gene>
<evidence type="ECO:0000256" key="1">
    <source>
        <dbReference type="ARBA" id="ARBA00022679"/>
    </source>
</evidence>
<dbReference type="PANTHER" id="PTHR43015:SF1">
    <property type="entry name" value="D-RIBITOL-5-PHOSPHATE CYTIDYLYLTRANSFERASE"/>
    <property type="match status" value="1"/>
</dbReference>
<dbReference type="AlphaFoldDB" id="A0A1G5RS21"/>
<dbReference type="CDD" id="cd02516">
    <property type="entry name" value="CDP-ME_synthetase"/>
    <property type="match status" value="1"/>
</dbReference>
<evidence type="ECO:0000313" key="3">
    <source>
        <dbReference type="EMBL" id="SCZ76059.1"/>
    </source>
</evidence>
<dbReference type="EMBL" id="FMWK01000001">
    <property type="protein sequence ID" value="SCZ76059.1"/>
    <property type="molecule type" value="Genomic_DNA"/>
</dbReference>
<name>A0A1G5RS21_PSEXY</name>
<proteinExistence type="predicted"/>
<sequence>MTVAILLSGGKGSRMGTDIPKQYITVEGVPILVYCLKTLNKSEYIDKIQIVADKQWHDGIIGWLSRFGLEDKFLGFSAPGATRQESIMNGLKDIRRVVSDDDFVFIHDGARPLLTLSMIEESIHGMKGYDGVIPVLPMKDTVYMSKDGECIDSLLKRDEIFAGQAPETFIYGKYFEANKTLEESGEIVNIKGSTEPAVMAGMRMHLIDGDERNFKITTKADLERFEEIAKSREI</sequence>
<dbReference type="GO" id="GO:0005829">
    <property type="term" value="C:cytosol"/>
    <property type="evidence" value="ECO:0007669"/>
    <property type="project" value="TreeGrafter"/>
</dbReference>
<dbReference type="Gene3D" id="3.90.550.10">
    <property type="entry name" value="Spore Coat Polysaccharide Biosynthesis Protein SpsA, Chain A"/>
    <property type="match status" value="1"/>
</dbReference>
<dbReference type="Pfam" id="PF01128">
    <property type="entry name" value="IspD"/>
    <property type="match status" value="1"/>
</dbReference>
<protein>
    <submittedName>
        <fullName evidence="3">2-C-methyl-D-erythritol 4-phosphate cytidylyltransferase</fullName>
    </submittedName>
</protein>
<dbReference type="RefSeq" id="WP_090160413.1">
    <property type="nucleotide sequence ID" value="NZ_FMWK01000001.1"/>
</dbReference>
<dbReference type="PANTHER" id="PTHR43015">
    <property type="entry name" value="D-RIBITOL-5-PHOSPHATE CYTIDYLYLTRANSFERASE"/>
    <property type="match status" value="1"/>
</dbReference>
<keyword evidence="1 3" id="KW-0808">Transferase</keyword>
<dbReference type="Proteomes" id="UP000199428">
    <property type="component" value="Unassembled WGS sequence"/>
</dbReference>
<accession>A0A1G5RS21</accession>
<dbReference type="SUPFAM" id="SSF53448">
    <property type="entry name" value="Nucleotide-diphospho-sugar transferases"/>
    <property type="match status" value="1"/>
</dbReference>
<evidence type="ECO:0000256" key="2">
    <source>
        <dbReference type="ARBA" id="ARBA00022695"/>
    </source>
</evidence>
<reference evidence="3 4" key="1">
    <citation type="submission" date="2016-10" db="EMBL/GenBank/DDBJ databases">
        <authorList>
            <person name="de Groot N.N."/>
        </authorList>
    </citation>
    <scope>NUCLEOTIDE SEQUENCE [LARGE SCALE GENOMIC DNA]</scope>
    <source>
        <strain evidence="3 4">DSM 10317</strain>
    </source>
</reference>